<keyword evidence="5 7" id="KW-1133">Transmembrane helix</keyword>
<name>A0A6L5Z306_9RHOB</name>
<dbReference type="PANTHER" id="PTHR43163">
    <property type="entry name" value="DIPEPTIDE TRANSPORT SYSTEM PERMEASE PROTEIN DPPB-RELATED"/>
    <property type="match status" value="1"/>
</dbReference>
<keyword evidence="10" id="KW-1185">Reference proteome</keyword>
<evidence type="ECO:0000256" key="4">
    <source>
        <dbReference type="ARBA" id="ARBA00022692"/>
    </source>
</evidence>
<dbReference type="RefSeq" id="WP_154447556.1">
    <property type="nucleotide sequence ID" value="NZ_WIND01000013.1"/>
</dbReference>
<accession>A0A6L5Z306</accession>
<evidence type="ECO:0000256" key="2">
    <source>
        <dbReference type="ARBA" id="ARBA00022448"/>
    </source>
</evidence>
<dbReference type="InterPro" id="IPR045621">
    <property type="entry name" value="BPD_transp_1_N"/>
</dbReference>
<dbReference type="Pfam" id="PF19300">
    <property type="entry name" value="BPD_transp_1_N"/>
    <property type="match status" value="1"/>
</dbReference>
<comment type="caution">
    <text evidence="9">The sequence shown here is derived from an EMBL/GenBank/DDBJ whole genome shotgun (WGS) entry which is preliminary data.</text>
</comment>
<dbReference type="CDD" id="cd06261">
    <property type="entry name" value="TM_PBP2"/>
    <property type="match status" value="1"/>
</dbReference>
<evidence type="ECO:0000259" key="8">
    <source>
        <dbReference type="PROSITE" id="PS50928"/>
    </source>
</evidence>
<comment type="subcellular location">
    <subcellularLocation>
        <location evidence="1 7">Cell membrane</location>
        <topology evidence="1 7">Multi-pass membrane protein</topology>
    </subcellularLocation>
</comment>
<reference evidence="9 10" key="1">
    <citation type="submission" date="2019-10" db="EMBL/GenBank/DDBJ databases">
        <title>Cognatihalovulum marinum gen. nov. sp. nov., a new member of the family Rhodobacteraceae isolated from deep seawater of the Northwest Indian Ocean.</title>
        <authorList>
            <person name="Ruan C."/>
            <person name="Wang J."/>
            <person name="Zheng X."/>
            <person name="Song L."/>
            <person name="Zhu Y."/>
            <person name="Huang Y."/>
            <person name="Lu Z."/>
            <person name="Du W."/>
            <person name="Huang L."/>
            <person name="Dai X."/>
        </authorList>
    </citation>
    <scope>NUCLEOTIDE SEQUENCE [LARGE SCALE GENOMIC DNA]</scope>
    <source>
        <strain evidence="9 10">2CG4</strain>
    </source>
</reference>
<dbReference type="SUPFAM" id="SSF161098">
    <property type="entry name" value="MetI-like"/>
    <property type="match status" value="1"/>
</dbReference>
<comment type="similarity">
    <text evidence="7">Belongs to the binding-protein-dependent transport system permease family.</text>
</comment>
<feature type="transmembrane region" description="Helical" evidence="7">
    <location>
        <begin position="275"/>
        <end position="301"/>
    </location>
</feature>
<dbReference type="PROSITE" id="PS50928">
    <property type="entry name" value="ABC_TM1"/>
    <property type="match status" value="1"/>
</dbReference>
<dbReference type="EMBL" id="WIND01000013">
    <property type="protein sequence ID" value="MSU90928.1"/>
    <property type="molecule type" value="Genomic_DNA"/>
</dbReference>
<evidence type="ECO:0000313" key="10">
    <source>
        <dbReference type="Proteomes" id="UP000474957"/>
    </source>
</evidence>
<feature type="domain" description="ABC transmembrane type-1" evidence="8">
    <location>
        <begin position="97"/>
        <end position="294"/>
    </location>
</feature>
<dbReference type="AlphaFoldDB" id="A0A6L5Z306"/>
<protein>
    <submittedName>
        <fullName evidence="9">ABC transporter permease subunit</fullName>
    </submittedName>
</protein>
<dbReference type="InterPro" id="IPR000515">
    <property type="entry name" value="MetI-like"/>
</dbReference>
<feature type="transmembrane region" description="Helical" evidence="7">
    <location>
        <begin position="233"/>
        <end position="255"/>
    </location>
</feature>
<evidence type="ECO:0000313" key="9">
    <source>
        <dbReference type="EMBL" id="MSU90928.1"/>
    </source>
</evidence>
<keyword evidence="6 7" id="KW-0472">Membrane</keyword>
<dbReference type="PANTHER" id="PTHR43163:SF6">
    <property type="entry name" value="DIPEPTIDE TRANSPORT SYSTEM PERMEASE PROTEIN DPPB-RELATED"/>
    <property type="match status" value="1"/>
</dbReference>
<evidence type="ECO:0000256" key="7">
    <source>
        <dbReference type="RuleBase" id="RU363032"/>
    </source>
</evidence>
<dbReference type="InterPro" id="IPR035906">
    <property type="entry name" value="MetI-like_sf"/>
</dbReference>
<feature type="transmembrane region" description="Helical" evidence="7">
    <location>
        <begin position="134"/>
        <end position="157"/>
    </location>
</feature>
<sequence>MPGYIARRIGGLLFIWFVAVLISFAALQFVPGDPILVLLSDQSGDAALEARLRADYGLDRSLPLQFIDYIGSIADGSFGLSYRFAGREVIEIIEGGMWITPLLAITALVIAVPLGVFLGIAAATRAGQLADTAIILLLVCGISIPNFALATTLVWLLSIKAGLLPVAGWGSFSQMILPVVVLTVPPVAYIARLTRSYMLEVFEKDYIRTARAKGVRDRLVVWRHALRNTLVPLLTSIGIIFGGLLSGSFVVETIFNIPGLGRIAIESIFARDYPVTMSVVLLFTVFYSLINLAVDLSYALIDPRIRLQGQSA</sequence>
<organism evidence="9 10">
    <name type="scientific">Halovulum marinum</name>
    <dbReference type="NCBI Taxonomy" id="2662447"/>
    <lineage>
        <taxon>Bacteria</taxon>
        <taxon>Pseudomonadati</taxon>
        <taxon>Pseudomonadota</taxon>
        <taxon>Alphaproteobacteria</taxon>
        <taxon>Rhodobacterales</taxon>
        <taxon>Paracoccaceae</taxon>
        <taxon>Halovulum</taxon>
    </lineage>
</organism>
<feature type="transmembrane region" description="Helical" evidence="7">
    <location>
        <begin position="169"/>
        <end position="191"/>
    </location>
</feature>
<evidence type="ECO:0000256" key="3">
    <source>
        <dbReference type="ARBA" id="ARBA00022475"/>
    </source>
</evidence>
<dbReference type="Gene3D" id="1.10.3720.10">
    <property type="entry name" value="MetI-like"/>
    <property type="match status" value="1"/>
</dbReference>
<evidence type="ECO:0000256" key="1">
    <source>
        <dbReference type="ARBA" id="ARBA00004651"/>
    </source>
</evidence>
<keyword evidence="4 7" id="KW-0812">Transmembrane</keyword>
<dbReference type="Pfam" id="PF00528">
    <property type="entry name" value="BPD_transp_1"/>
    <property type="match status" value="1"/>
</dbReference>
<dbReference type="GO" id="GO:0005886">
    <property type="term" value="C:plasma membrane"/>
    <property type="evidence" value="ECO:0007669"/>
    <property type="project" value="UniProtKB-SubCell"/>
</dbReference>
<evidence type="ECO:0000256" key="5">
    <source>
        <dbReference type="ARBA" id="ARBA00022989"/>
    </source>
</evidence>
<dbReference type="GO" id="GO:0055085">
    <property type="term" value="P:transmembrane transport"/>
    <property type="evidence" value="ECO:0007669"/>
    <property type="project" value="InterPro"/>
</dbReference>
<keyword evidence="3" id="KW-1003">Cell membrane</keyword>
<gene>
    <name evidence="9" type="ORF">GE300_15125</name>
</gene>
<proteinExistence type="inferred from homology"/>
<evidence type="ECO:0000256" key="6">
    <source>
        <dbReference type="ARBA" id="ARBA00023136"/>
    </source>
</evidence>
<dbReference type="Proteomes" id="UP000474957">
    <property type="component" value="Unassembled WGS sequence"/>
</dbReference>
<feature type="transmembrane region" description="Helical" evidence="7">
    <location>
        <begin position="12"/>
        <end position="30"/>
    </location>
</feature>
<feature type="transmembrane region" description="Helical" evidence="7">
    <location>
        <begin position="98"/>
        <end position="122"/>
    </location>
</feature>
<keyword evidence="2 7" id="KW-0813">Transport</keyword>